<feature type="domain" description="DUF1707" evidence="1">
    <location>
        <begin position="7"/>
        <end position="58"/>
    </location>
</feature>
<dbReference type="PANTHER" id="PTHR40763:SF5">
    <property type="entry name" value="MEMBRANE PROTEIN"/>
    <property type="match status" value="1"/>
</dbReference>
<dbReference type="InterPro" id="IPR024425">
    <property type="entry name" value="LiaF-like_C"/>
</dbReference>
<organism evidence="3 4">
    <name type="scientific">Nitrolancea hollandica Lb</name>
    <dbReference type="NCBI Taxonomy" id="1129897"/>
    <lineage>
        <taxon>Bacteria</taxon>
        <taxon>Pseudomonadati</taxon>
        <taxon>Thermomicrobiota</taxon>
        <taxon>Thermomicrobia</taxon>
        <taxon>Sphaerobacterales</taxon>
        <taxon>Sphaerobacterineae</taxon>
        <taxon>Sphaerobacteraceae</taxon>
        <taxon>Nitrolancea</taxon>
    </lineage>
</organism>
<dbReference type="PANTHER" id="PTHR40763">
    <property type="entry name" value="MEMBRANE PROTEIN-RELATED"/>
    <property type="match status" value="1"/>
</dbReference>
<dbReference type="OrthoDB" id="129627at2"/>
<reference evidence="3 4" key="1">
    <citation type="journal article" date="2012" name="ISME J.">
        <title>Nitrification expanded: discovery, physiology and genomics of a nitrite-oxidizing bacterium from the phylum Chloroflexi.</title>
        <authorList>
            <person name="Sorokin D.Y."/>
            <person name="Lucker S."/>
            <person name="Vejmelkova D."/>
            <person name="Kostrikina N.A."/>
            <person name="Kleerebezem R."/>
            <person name="Rijpstra W.I."/>
            <person name="Damste J.S."/>
            <person name="Le Paslier D."/>
            <person name="Muyzer G."/>
            <person name="Wagner M."/>
            <person name="van Loosdrecht M.C."/>
            <person name="Daims H."/>
        </authorList>
    </citation>
    <scope>NUCLEOTIDE SEQUENCE [LARGE SCALE GENOMIC DNA]</scope>
    <source>
        <strain evidence="4">none</strain>
    </source>
</reference>
<dbReference type="AlphaFoldDB" id="I4EN70"/>
<comment type="caution">
    <text evidence="3">The sequence shown here is derived from an EMBL/GenBank/DDBJ whole genome shotgun (WGS) entry which is preliminary data.</text>
</comment>
<feature type="domain" description="Cell wall-active antibiotics response LiaF-like C-terminal" evidence="2">
    <location>
        <begin position="86"/>
        <end position="150"/>
    </location>
</feature>
<evidence type="ECO:0000259" key="1">
    <source>
        <dbReference type="Pfam" id="PF08044"/>
    </source>
</evidence>
<dbReference type="Proteomes" id="UP000004221">
    <property type="component" value="Unassembled WGS sequence"/>
</dbReference>
<dbReference type="Pfam" id="PF09922">
    <property type="entry name" value="LiaF-like_C"/>
    <property type="match status" value="1"/>
</dbReference>
<proteinExistence type="predicted"/>
<accession>I4EN70</accession>
<evidence type="ECO:0000259" key="2">
    <source>
        <dbReference type="Pfam" id="PF09922"/>
    </source>
</evidence>
<dbReference type="InterPro" id="IPR012551">
    <property type="entry name" value="DUF1707_SHOCT-like"/>
</dbReference>
<protein>
    <submittedName>
        <fullName evidence="3">Uncharacterized protein</fullName>
    </submittedName>
</protein>
<evidence type="ECO:0000313" key="4">
    <source>
        <dbReference type="Proteomes" id="UP000004221"/>
    </source>
</evidence>
<gene>
    <name evidence="3" type="ORF">NITHO_760012</name>
</gene>
<evidence type="ECO:0000313" key="3">
    <source>
        <dbReference type="EMBL" id="CCF86133.1"/>
    </source>
</evidence>
<name>I4EN70_9BACT</name>
<keyword evidence="4" id="KW-1185">Reference proteome</keyword>
<dbReference type="EMBL" id="CAGS01000711">
    <property type="protein sequence ID" value="CCF86133.1"/>
    <property type="molecule type" value="Genomic_DNA"/>
</dbReference>
<dbReference type="Pfam" id="PF08044">
    <property type="entry name" value="DUF1707"/>
    <property type="match status" value="1"/>
</dbReference>
<sequence>MNDDDLLVGDAERERAIAVLQQACEDGRLTLGEYSSQLDAALAARTRGQLVGLVRDIPASSLAIRPPSAPTAKITAILGSNSRTGRWRVAGEIESVSILGECKLDLRDAEIHGSEIVINVRVVLGSMEILVPPGVQVEMEQVSVIAGSSEKRSRHEARPGSPVVRIQGSVYLGSIKVKDSQPVWRDTINRWVSG</sequence>
<dbReference type="RefSeq" id="WP_008481774.1">
    <property type="nucleotide sequence ID" value="NZ_CAGS01000711.1"/>
</dbReference>